<keyword evidence="3" id="KW-1185">Reference proteome</keyword>
<proteinExistence type="predicted"/>
<feature type="chain" id="PRO_5020897891" description="Sporulation and spore germination protein" evidence="1">
    <location>
        <begin position="25"/>
        <end position="317"/>
    </location>
</feature>
<feature type="signal peptide" evidence="1">
    <location>
        <begin position="1"/>
        <end position="24"/>
    </location>
</feature>
<protein>
    <recommendedName>
        <fullName evidence="4">Sporulation and spore germination protein</fullName>
    </recommendedName>
</protein>
<evidence type="ECO:0000313" key="2">
    <source>
        <dbReference type="EMBL" id="TDV53741.1"/>
    </source>
</evidence>
<evidence type="ECO:0008006" key="4">
    <source>
        <dbReference type="Google" id="ProtNLM"/>
    </source>
</evidence>
<dbReference type="OrthoDB" id="3692187at2"/>
<accession>A0A4V6Q6W9</accession>
<organism evidence="2 3">
    <name type="scientific">Actinophytocola oryzae</name>
    <dbReference type="NCBI Taxonomy" id="502181"/>
    <lineage>
        <taxon>Bacteria</taxon>
        <taxon>Bacillati</taxon>
        <taxon>Actinomycetota</taxon>
        <taxon>Actinomycetes</taxon>
        <taxon>Pseudonocardiales</taxon>
        <taxon>Pseudonocardiaceae</taxon>
    </lineage>
</organism>
<dbReference type="EMBL" id="SOCP01000004">
    <property type="protein sequence ID" value="TDV53741.1"/>
    <property type="molecule type" value="Genomic_DNA"/>
</dbReference>
<name>A0A4V6Q6W9_9PSEU</name>
<comment type="caution">
    <text evidence="2">The sequence shown here is derived from an EMBL/GenBank/DDBJ whole genome shotgun (WGS) entry which is preliminary data.</text>
</comment>
<evidence type="ECO:0000256" key="1">
    <source>
        <dbReference type="SAM" id="SignalP"/>
    </source>
</evidence>
<sequence length="317" mass="32961">MRAAALLPALAVVLVACSSPTAPVKPSPTTTAFTDEHLRPVRMTSGLALTYLAPEVASQVLCQLMDGRSWARLVGGRIGRKPATAHHAGCLVTTEHGTLTVQMRAADPVLQPDTTVAGRPARLHRPIDNVVAYVVGLTDDAFQRSEEPGRRPSLRLLEVLLQGGDDPDASQEVVTRVVTTIVPLLVQDGDPLPAIDDAGRIPYTHTPSTPGGDFVDLPLPVQALQLCTAMLDVAGVVASQVDVSDSGACRLTTAQGQVVAETSYSANVAGFTDTVAGRPADLGPSVSVSLREDADAALRLTAPDAVSLAGKVAPLLL</sequence>
<gene>
    <name evidence="2" type="ORF">CLV71_104209</name>
</gene>
<evidence type="ECO:0000313" key="3">
    <source>
        <dbReference type="Proteomes" id="UP000294927"/>
    </source>
</evidence>
<keyword evidence="1" id="KW-0732">Signal</keyword>
<dbReference type="Proteomes" id="UP000294927">
    <property type="component" value="Unassembled WGS sequence"/>
</dbReference>
<dbReference type="AlphaFoldDB" id="A0A4V6Q6W9"/>
<reference evidence="2 3" key="1">
    <citation type="submission" date="2019-03" db="EMBL/GenBank/DDBJ databases">
        <title>Genomic Encyclopedia of Archaeal and Bacterial Type Strains, Phase II (KMG-II): from individual species to whole genera.</title>
        <authorList>
            <person name="Goeker M."/>
        </authorList>
    </citation>
    <scope>NUCLEOTIDE SEQUENCE [LARGE SCALE GENOMIC DNA]</scope>
    <source>
        <strain evidence="2 3">DSM 45499</strain>
    </source>
</reference>
<dbReference type="PROSITE" id="PS51257">
    <property type="entry name" value="PROKAR_LIPOPROTEIN"/>
    <property type="match status" value="1"/>
</dbReference>
<dbReference type="RefSeq" id="WP_133902773.1">
    <property type="nucleotide sequence ID" value="NZ_SOCP01000004.1"/>
</dbReference>